<feature type="domain" description="ABC transporter" evidence="10">
    <location>
        <begin position="5"/>
        <end position="244"/>
    </location>
</feature>
<reference evidence="11 12" key="1">
    <citation type="submission" date="2018-11" db="EMBL/GenBank/DDBJ databases">
        <title>Draft genome sequence of Buttiauxella warmboldiae CCUG 35512.</title>
        <authorList>
            <person name="Salva-Serra F."/>
            <person name="Marathe N."/>
            <person name="Moore E."/>
            <person name="Svensson L."/>
            <person name="Engstrom-Jakobsson H."/>
        </authorList>
    </citation>
    <scope>NUCLEOTIDE SEQUENCE [LARGE SCALE GENOMIC DNA]</scope>
    <source>
        <strain evidence="11 12">CCUG 35512</strain>
    </source>
</reference>
<evidence type="ECO:0000259" key="10">
    <source>
        <dbReference type="PROSITE" id="PS50893"/>
    </source>
</evidence>
<dbReference type="PANTHER" id="PTHR43790">
    <property type="entry name" value="CARBOHYDRATE TRANSPORT ATP-BINDING PROTEIN MG119-RELATED"/>
    <property type="match status" value="1"/>
</dbReference>
<dbReference type="OrthoDB" id="9776369at2"/>
<proteinExistence type="predicted"/>
<evidence type="ECO:0000256" key="3">
    <source>
        <dbReference type="ARBA" id="ARBA00022475"/>
    </source>
</evidence>
<dbReference type="CDD" id="cd03215">
    <property type="entry name" value="ABC_Carb_Monos_II"/>
    <property type="match status" value="1"/>
</dbReference>
<dbReference type="SMART" id="SM00382">
    <property type="entry name" value="AAA"/>
    <property type="match status" value="2"/>
</dbReference>
<evidence type="ECO:0000256" key="5">
    <source>
        <dbReference type="ARBA" id="ARBA00022737"/>
    </source>
</evidence>
<name>A0A3N5DA94_9ENTR</name>
<protein>
    <submittedName>
        <fullName evidence="11">Sugar ABC transporter ATP-binding protein</fullName>
    </submittedName>
</protein>
<keyword evidence="9" id="KW-0472">Membrane</keyword>
<keyword evidence="5" id="KW-0677">Repeat</keyword>
<evidence type="ECO:0000256" key="7">
    <source>
        <dbReference type="ARBA" id="ARBA00022840"/>
    </source>
</evidence>
<dbReference type="Gene3D" id="3.40.50.300">
    <property type="entry name" value="P-loop containing nucleotide triphosphate hydrolases"/>
    <property type="match status" value="2"/>
</dbReference>
<evidence type="ECO:0000313" key="12">
    <source>
        <dbReference type="Proteomes" id="UP000268615"/>
    </source>
</evidence>
<dbReference type="PROSITE" id="PS50893">
    <property type="entry name" value="ABC_TRANSPORTER_2"/>
    <property type="match status" value="2"/>
</dbReference>
<dbReference type="SUPFAM" id="SSF52540">
    <property type="entry name" value="P-loop containing nucleoside triphosphate hydrolases"/>
    <property type="match status" value="2"/>
</dbReference>
<accession>A0A3N5DA94</accession>
<dbReference type="GO" id="GO:0005886">
    <property type="term" value="C:plasma membrane"/>
    <property type="evidence" value="ECO:0007669"/>
    <property type="project" value="UniProtKB-SubCell"/>
</dbReference>
<comment type="caution">
    <text evidence="11">The sequence shown here is derived from an EMBL/GenBank/DDBJ whole genome shotgun (WGS) entry which is preliminary data.</text>
</comment>
<dbReference type="InterPro" id="IPR003439">
    <property type="entry name" value="ABC_transporter-like_ATP-bd"/>
</dbReference>
<feature type="domain" description="ABC transporter" evidence="10">
    <location>
        <begin position="253"/>
        <end position="499"/>
    </location>
</feature>
<dbReference type="FunFam" id="3.40.50.300:FF:000127">
    <property type="entry name" value="Ribose import ATP-binding protein RbsA"/>
    <property type="match status" value="1"/>
</dbReference>
<dbReference type="InterPro" id="IPR017871">
    <property type="entry name" value="ABC_transporter-like_CS"/>
</dbReference>
<dbReference type="AlphaFoldDB" id="A0A3N5DA94"/>
<gene>
    <name evidence="11" type="ORF">EHN07_14745</name>
</gene>
<evidence type="ECO:0000256" key="1">
    <source>
        <dbReference type="ARBA" id="ARBA00004417"/>
    </source>
</evidence>
<keyword evidence="4" id="KW-0762">Sugar transport</keyword>
<evidence type="ECO:0000256" key="8">
    <source>
        <dbReference type="ARBA" id="ARBA00022967"/>
    </source>
</evidence>
<evidence type="ECO:0000256" key="2">
    <source>
        <dbReference type="ARBA" id="ARBA00022448"/>
    </source>
</evidence>
<dbReference type="Pfam" id="PF00005">
    <property type="entry name" value="ABC_tran"/>
    <property type="match status" value="2"/>
</dbReference>
<evidence type="ECO:0000256" key="6">
    <source>
        <dbReference type="ARBA" id="ARBA00022741"/>
    </source>
</evidence>
<organism evidence="11 12">
    <name type="scientific">Buttiauxella warmboldiae</name>
    <dbReference type="NCBI Taxonomy" id="82993"/>
    <lineage>
        <taxon>Bacteria</taxon>
        <taxon>Pseudomonadati</taxon>
        <taxon>Pseudomonadota</taxon>
        <taxon>Gammaproteobacteria</taxon>
        <taxon>Enterobacterales</taxon>
        <taxon>Enterobacteriaceae</taxon>
        <taxon>Buttiauxella</taxon>
    </lineage>
</organism>
<dbReference type="PROSITE" id="PS00211">
    <property type="entry name" value="ABC_TRANSPORTER_1"/>
    <property type="match status" value="1"/>
</dbReference>
<dbReference type="GO" id="GO:0016887">
    <property type="term" value="F:ATP hydrolysis activity"/>
    <property type="evidence" value="ECO:0007669"/>
    <property type="project" value="InterPro"/>
</dbReference>
<dbReference type="PANTHER" id="PTHR43790:SF3">
    <property type="entry name" value="D-ALLOSE IMPORT ATP-BINDING PROTEIN ALSA-RELATED"/>
    <property type="match status" value="1"/>
</dbReference>
<dbReference type="Proteomes" id="UP000268615">
    <property type="component" value="Unassembled WGS sequence"/>
</dbReference>
<dbReference type="CDD" id="cd03216">
    <property type="entry name" value="ABC_Carb_Monos_I"/>
    <property type="match status" value="1"/>
</dbReference>
<evidence type="ECO:0000256" key="9">
    <source>
        <dbReference type="ARBA" id="ARBA00023136"/>
    </source>
</evidence>
<comment type="subcellular location">
    <subcellularLocation>
        <location evidence="1">Cell inner membrane</location>
        <topology evidence="1">Peripheral membrane protein</topology>
    </subcellularLocation>
</comment>
<keyword evidence="12" id="KW-1185">Reference proteome</keyword>
<evidence type="ECO:0000256" key="4">
    <source>
        <dbReference type="ARBA" id="ARBA00022597"/>
    </source>
</evidence>
<keyword evidence="8" id="KW-1278">Translocase</keyword>
<keyword evidence="3" id="KW-1003">Cell membrane</keyword>
<dbReference type="InterPro" id="IPR050107">
    <property type="entry name" value="ABC_carbohydrate_import_ATPase"/>
</dbReference>
<dbReference type="EMBL" id="RPOH01000064">
    <property type="protein sequence ID" value="RPH24117.1"/>
    <property type="molecule type" value="Genomic_DNA"/>
</dbReference>
<dbReference type="RefSeq" id="WP_124024849.1">
    <property type="nucleotide sequence ID" value="NZ_RPOH01000064.1"/>
</dbReference>
<dbReference type="InterPro" id="IPR027417">
    <property type="entry name" value="P-loop_NTPase"/>
</dbReference>
<evidence type="ECO:0000313" key="11">
    <source>
        <dbReference type="EMBL" id="RPH24117.1"/>
    </source>
</evidence>
<keyword evidence="7 11" id="KW-0067">ATP-binding</keyword>
<dbReference type="InterPro" id="IPR003593">
    <property type="entry name" value="AAA+_ATPase"/>
</dbReference>
<sequence>MTRLVTVNNIVKKFAGTVALQNVSFDILAGEVHVLLGENGAGKSTLMKILSGIYAPTSGEIVLGDNAWNTLTPTQSREFGIRLIYQELSVIDYLSIEENLFVGSIPTKKILGIPVVDRSFMRNKARKALARVGLNHPPQTLVGKLSISEKQQVEIAKALVDDPRVIIMDEPTSSLNDEEVARLFAIINDLRRSGMGIVYISHKLKEIPVIGDRVSVLKDGCYVGTWDAKTTPVETLVARMVGRELSHARPDGLNVDKSVKVFAVDSLASKDGKVNNVSFDLHRGEILGFAGLMGAGRSELMETIFGVRAKRAGTLTLNGKPLNIKNPTDAIRAGIAFVTEDRRRTGFFHNFSVAENISILPYVKSSCHVLSLGRLDYQAEKALGEQYKKSLNIRCASAKQSITQLSGGNQQKAIIAKWLAAKSDLFIFDEPTRGIDIGAKAEIYAILRQLASAGRGIIMVSSELPELLSVCDRIVVYRHGQIVTCLDNKDATEEKIMHAATAC</sequence>
<dbReference type="GO" id="GO:0005524">
    <property type="term" value="F:ATP binding"/>
    <property type="evidence" value="ECO:0007669"/>
    <property type="project" value="UniProtKB-KW"/>
</dbReference>
<keyword evidence="6" id="KW-0547">Nucleotide-binding</keyword>
<keyword evidence="2" id="KW-0813">Transport</keyword>